<dbReference type="SUPFAM" id="SSF56762">
    <property type="entry name" value="HydB/Nqo4-like"/>
    <property type="match status" value="1"/>
</dbReference>
<dbReference type="Proteomes" id="UP000434044">
    <property type="component" value="Unassembled WGS sequence"/>
</dbReference>
<gene>
    <name evidence="6" type="ORF">GJ668_00820</name>
</gene>
<feature type="domain" description="NADH:ubiquinone oxidoreductase 30kDa subunit" evidence="4">
    <location>
        <begin position="71"/>
        <end position="159"/>
    </location>
</feature>
<dbReference type="PANTHER" id="PTHR43485">
    <property type="entry name" value="HYDROGENASE-4 COMPONENT G"/>
    <property type="match status" value="1"/>
</dbReference>
<dbReference type="InterPro" id="IPR001135">
    <property type="entry name" value="NADH_Q_OxRdtase_suD"/>
</dbReference>
<evidence type="ECO:0000256" key="1">
    <source>
        <dbReference type="ARBA" id="ARBA00023002"/>
    </source>
</evidence>
<evidence type="ECO:0000256" key="2">
    <source>
        <dbReference type="ARBA" id="ARBA00023027"/>
    </source>
</evidence>
<feature type="binding site" evidence="3">
    <location>
        <position position="222"/>
    </location>
    <ligand>
        <name>Mg(2+)</name>
        <dbReference type="ChEBI" id="CHEBI:18420"/>
    </ligand>
</feature>
<proteinExistence type="predicted"/>
<accession>A0A6N8E608</accession>
<evidence type="ECO:0000313" key="6">
    <source>
        <dbReference type="EMBL" id="MTW19632.1"/>
    </source>
</evidence>
<dbReference type="SUPFAM" id="SSF143243">
    <property type="entry name" value="Nqo5-like"/>
    <property type="match status" value="1"/>
</dbReference>
<dbReference type="InterPro" id="IPR037232">
    <property type="entry name" value="NADH_quin_OxRdtase_su_C/D-like"/>
</dbReference>
<dbReference type="AlphaFoldDB" id="A0A6N8E608"/>
<dbReference type="RefSeq" id="WP_155448205.1">
    <property type="nucleotide sequence ID" value="NZ_WNKT01000001.1"/>
</dbReference>
<dbReference type="GO" id="GO:0051287">
    <property type="term" value="F:NAD binding"/>
    <property type="evidence" value="ECO:0007669"/>
    <property type="project" value="InterPro"/>
</dbReference>
<dbReference type="Pfam" id="PF00329">
    <property type="entry name" value="Complex1_30kDa"/>
    <property type="match status" value="1"/>
</dbReference>
<organism evidence="6 7">
    <name type="scientific">Allochromatium palmeri</name>
    <dbReference type="NCBI Taxonomy" id="231048"/>
    <lineage>
        <taxon>Bacteria</taxon>
        <taxon>Pseudomonadati</taxon>
        <taxon>Pseudomonadota</taxon>
        <taxon>Gammaproteobacteria</taxon>
        <taxon>Chromatiales</taxon>
        <taxon>Chromatiaceae</taxon>
        <taxon>Allochromatium</taxon>
    </lineage>
</organism>
<protein>
    <submittedName>
        <fullName evidence="6">Ni,Fe-hydrogenase III large subunit</fullName>
    </submittedName>
</protein>
<dbReference type="Gene3D" id="1.10.645.10">
    <property type="entry name" value="Cytochrome-c3 Hydrogenase, chain B"/>
    <property type="match status" value="1"/>
</dbReference>
<comment type="caution">
    <text evidence="6">The sequence shown here is derived from an EMBL/GenBank/DDBJ whole genome shotgun (WGS) entry which is preliminary data.</text>
</comment>
<keyword evidence="1" id="KW-0560">Oxidoreductase</keyword>
<keyword evidence="7" id="KW-1185">Reference proteome</keyword>
<evidence type="ECO:0000256" key="3">
    <source>
        <dbReference type="PIRSR" id="PIRSR601501-1"/>
    </source>
</evidence>
<keyword evidence="3" id="KW-0460">Magnesium</keyword>
<keyword evidence="2" id="KW-0520">NAD</keyword>
<dbReference type="PANTHER" id="PTHR43485:SF1">
    <property type="entry name" value="FORMATE HYDROGENLYASE SUBUNIT 5-RELATED"/>
    <property type="match status" value="1"/>
</dbReference>
<dbReference type="OrthoDB" id="9801496at2"/>
<dbReference type="EMBL" id="WNKT01000001">
    <property type="protein sequence ID" value="MTW19632.1"/>
    <property type="molecule type" value="Genomic_DNA"/>
</dbReference>
<dbReference type="Pfam" id="PF00346">
    <property type="entry name" value="Complex1_49kDa"/>
    <property type="match status" value="1"/>
</dbReference>
<keyword evidence="3" id="KW-0479">Metal-binding</keyword>
<dbReference type="GO" id="GO:0048038">
    <property type="term" value="F:quinone binding"/>
    <property type="evidence" value="ECO:0007669"/>
    <property type="project" value="InterPro"/>
</dbReference>
<dbReference type="Pfam" id="PF00374">
    <property type="entry name" value="NiFeSe_Hases"/>
    <property type="match status" value="1"/>
</dbReference>
<feature type="domain" description="NADH-quinone oxidoreductase subunit D" evidence="5">
    <location>
        <begin position="294"/>
        <end position="459"/>
    </location>
</feature>
<reference evidence="6 7" key="1">
    <citation type="submission" date="2019-11" db="EMBL/GenBank/DDBJ databases">
        <title>Whole-genome sequence of the anaerobic purple sulfur bacterium Allochromatium palmeri DSM 15591.</title>
        <authorList>
            <person name="Kyndt J.A."/>
            <person name="Meyer T.E."/>
        </authorList>
    </citation>
    <scope>NUCLEOTIDE SEQUENCE [LARGE SCALE GENOMIC DNA]</scope>
    <source>
        <strain evidence="6 7">DSM 15591</strain>
    </source>
</reference>
<name>A0A6N8E608_9GAMM</name>
<dbReference type="InterPro" id="IPR001268">
    <property type="entry name" value="NADH_UbQ_OxRdtase_30kDa_su"/>
</dbReference>
<dbReference type="GO" id="GO:0008137">
    <property type="term" value="F:NADH dehydrogenase (ubiquinone) activity"/>
    <property type="evidence" value="ECO:0007669"/>
    <property type="project" value="InterPro"/>
</dbReference>
<dbReference type="InterPro" id="IPR001501">
    <property type="entry name" value="Ni-dep_hyd_lsu"/>
</dbReference>
<dbReference type="GO" id="GO:0016151">
    <property type="term" value="F:nickel cation binding"/>
    <property type="evidence" value="ECO:0007669"/>
    <property type="project" value="InterPro"/>
</dbReference>
<evidence type="ECO:0000313" key="7">
    <source>
        <dbReference type="Proteomes" id="UP000434044"/>
    </source>
</evidence>
<evidence type="ECO:0000259" key="4">
    <source>
        <dbReference type="Pfam" id="PF00329"/>
    </source>
</evidence>
<dbReference type="InterPro" id="IPR029014">
    <property type="entry name" value="NiFe-Hase_large"/>
</dbReference>
<dbReference type="InterPro" id="IPR052197">
    <property type="entry name" value="ComplexI_49kDa-like"/>
</dbReference>
<sequence length="537" mass="59216">MSRCDWLPDLLSRLGESGANIRDDETLAPAQRLILDPEAWEPAARIAAELGARHAGVWADPLDTSADLARHGTEPRLRVMACLERDGDYLILETEVPLSRPHLASQAPHFPGISRLERHAHDLTGLIWTDQPDGRRWTRHQAWPEDRFPLRADFPASGEDTRRAPADAEYPFEPALGGGTHEIPVGPVHAGIIEPGHFRFQAMGEDVRRLEERLGYVHRGIEKLAVGRDPAGLVRLAGRVSGDSTVAHAWAACQAMERAGGCEVPPRALVLRALLAERERIANHLGDIGAICNDVGFAFAHVQCARLREQWQRRSRELFGHRLLMDAIVPGGVAQDLSAAGFQTLRQDHAAFHQAIEPIFDIVEDLPSLDDRLLTTGLLSEADARELGCTGYVGKASGLAFDVRHDSPYPPYERLRVEVPVQTEGDVAARVRVRLGEVRGSLWMLDRLLDDLPAGEIATPLPPPEAGAMGLGLIDGWRGEILSFVRFDDTGHIARYFPRDPSWFTWPALERLILGNIVPDFPVCNKSVNGSYAGHDL</sequence>
<dbReference type="GO" id="GO:0016651">
    <property type="term" value="F:oxidoreductase activity, acting on NAD(P)H"/>
    <property type="evidence" value="ECO:0007669"/>
    <property type="project" value="InterPro"/>
</dbReference>
<evidence type="ECO:0000259" key="5">
    <source>
        <dbReference type="Pfam" id="PF00346"/>
    </source>
</evidence>